<dbReference type="EMBL" id="JAUCMX010000010">
    <property type="protein sequence ID" value="KAK3533739.1"/>
    <property type="molecule type" value="Genomic_DNA"/>
</dbReference>
<comment type="caution">
    <text evidence="1">The sequence shown here is derived from an EMBL/GenBank/DDBJ whole genome shotgun (WGS) entry which is preliminary data.</text>
</comment>
<protein>
    <submittedName>
        <fullName evidence="1">Uncharacterized protein</fullName>
    </submittedName>
</protein>
<proteinExistence type="predicted"/>
<reference evidence="1" key="1">
    <citation type="submission" date="2023-06" db="EMBL/GenBank/DDBJ databases">
        <title>Male Hemibagrus guttatus genome.</title>
        <authorList>
            <person name="Bian C."/>
        </authorList>
    </citation>
    <scope>NUCLEOTIDE SEQUENCE</scope>
    <source>
        <strain evidence="1">Male_cb2023</strain>
        <tissue evidence="1">Muscle</tissue>
    </source>
</reference>
<accession>A0AAE0QVS8</accession>
<keyword evidence="2" id="KW-1185">Reference proteome</keyword>
<dbReference type="AlphaFoldDB" id="A0AAE0QVS8"/>
<sequence>MAQREKKLLEDCRELLDWTNLVLVTINNTIVTS</sequence>
<name>A0AAE0QVS8_9TELE</name>
<dbReference type="Proteomes" id="UP001274896">
    <property type="component" value="Unassembled WGS sequence"/>
</dbReference>
<gene>
    <name evidence="1" type="ORF">QTP70_025054</name>
</gene>
<evidence type="ECO:0000313" key="2">
    <source>
        <dbReference type="Proteomes" id="UP001274896"/>
    </source>
</evidence>
<evidence type="ECO:0000313" key="1">
    <source>
        <dbReference type="EMBL" id="KAK3533739.1"/>
    </source>
</evidence>
<organism evidence="1 2">
    <name type="scientific">Hemibagrus guttatus</name>
    <dbReference type="NCBI Taxonomy" id="175788"/>
    <lineage>
        <taxon>Eukaryota</taxon>
        <taxon>Metazoa</taxon>
        <taxon>Chordata</taxon>
        <taxon>Craniata</taxon>
        <taxon>Vertebrata</taxon>
        <taxon>Euteleostomi</taxon>
        <taxon>Actinopterygii</taxon>
        <taxon>Neopterygii</taxon>
        <taxon>Teleostei</taxon>
        <taxon>Ostariophysi</taxon>
        <taxon>Siluriformes</taxon>
        <taxon>Bagridae</taxon>
        <taxon>Hemibagrus</taxon>
    </lineage>
</organism>